<feature type="transmembrane region" description="Helical" evidence="2">
    <location>
        <begin position="147"/>
        <end position="174"/>
    </location>
</feature>
<dbReference type="RefSeq" id="WP_081615200.1">
    <property type="nucleotide sequence ID" value="NZ_NTGA01000021.1"/>
</dbReference>
<evidence type="ECO:0000313" key="4">
    <source>
        <dbReference type="Proteomes" id="UP000218810"/>
    </source>
</evidence>
<organism evidence="3 4">
    <name type="scientific">Dietzia natronolimnaea</name>
    <dbReference type="NCBI Taxonomy" id="161920"/>
    <lineage>
        <taxon>Bacteria</taxon>
        <taxon>Bacillati</taxon>
        <taxon>Actinomycetota</taxon>
        <taxon>Actinomycetes</taxon>
        <taxon>Mycobacteriales</taxon>
        <taxon>Dietziaceae</taxon>
        <taxon>Dietzia</taxon>
    </lineage>
</organism>
<keyword evidence="2" id="KW-0812">Transmembrane</keyword>
<dbReference type="Proteomes" id="UP000218810">
    <property type="component" value="Unassembled WGS sequence"/>
</dbReference>
<gene>
    <name evidence="3" type="ORF">CEY15_12495</name>
</gene>
<proteinExistence type="predicted"/>
<keyword evidence="2" id="KW-0472">Membrane</keyword>
<dbReference type="OrthoDB" id="513552at2"/>
<dbReference type="AlphaFoldDB" id="A0A2A2WNB5"/>
<comment type="caution">
    <text evidence="3">The sequence shown here is derived from an EMBL/GenBank/DDBJ whole genome shotgun (WGS) entry which is preliminary data.</text>
</comment>
<keyword evidence="2" id="KW-1133">Transmembrane helix</keyword>
<evidence type="ECO:0000256" key="2">
    <source>
        <dbReference type="SAM" id="Phobius"/>
    </source>
</evidence>
<name>A0A2A2WNB5_9ACTN</name>
<feature type="region of interest" description="Disordered" evidence="1">
    <location>
        <begin position="1"/>
        <end position="35"/>
    </location>
</feature>
<keyword evidence="4" id="KW-1185">Reference proteome</keyword>
<reference evidence="4" key="1">
    <citation type="submission" date="2017-09" db="EMBL/GenBank/DDBJ databases">
        <authorList>
            <person name="Zhang Y."/>
            <person name="Huang X."/>
            <person name="Liu J."/>
            <person name="Lu L."/>
            <person name="Peng K."/>
        </authorList>
    </citation>
    <scope>NUCLEOTIDE SEQUENCE [LARGE SCALE GENOMIC DNA]</scope>
    <source>
        <strain evidence="4">S-XJ-1</strain>
    </source>
</reference>
<dbReference type="PANTHER" id="PTHR35519:SF2">
    <property type="entry name" value="PH DOMAIN PROTEIN"/>
    <property type="match status" value="1"/>
</dbReference>
<dbReference type="EMBL" id="NTGA01000021">
    <property type="protein sequence ID" value="PAY22697.1"/>
    <property type="molecule type" value="Genomic_DNA"/>
</dbReference>
<dbReference type="PANTHER" id="PTHR35519">
    <property type="entry name" value="MEMBRANE PROTEINS"/>
    <property type="match status" value="1"/>
</dbReference>
<evidence type="ECO:0000256" key="1">
    <source>
        <dbReference type="SAM" id="MobiDB-lite"/>
    </source>
</evidence>
<accession>A0A2A2WNB5</accession>
<protein>
    <submittedName>
        <fullName evidence="3">DUF4112 domain-containing protein</fullName>
    </submittedName>
</protein>
<dbReference type="InterPro" id="IPR025187">
    <property type="entry name" value="DUF4112"/>
</dbReference>
<sequence>MTSRRPDPVSPHSTEPVAARPPAPGVERAGSSPVTSGLARVMDDLVRIPGTRYRVGLDPVVGLVPVVGDALGTVVAAAVLAEAIRNRVPVHILFRMGWNYLVDAVLGVVPFVGDVADAAHKATSKNLRLVDRTIAEGRRVDTDARGYLLRAVGAVGLMLLVLIGMAGLALWGLLRLIGLF</sequence>
<dbReference type="Pfam" id="PF13430">
    <property type="entry name" value="DUF4112"/>
    <property type="match status" value="1"/>
</dbReference>
<evidence type="ECO:0000313" key="3">
    <source>
        <dbReference type="EMBL" id="PAY22697.1"/>
    </source>
</evidence>